<evidence type="ECO:0000256" key="1">
    <source>
        <dbReference type="ARBA" id="ARBA00001937"/>
    </source>
</evidence>
<reference evidence="4" key="1">
    <citation type="journal article" date="2022" name="Nat. Microbiol.">
        <title>Unique mobile elements and scalable gene flow at the prokaryote-eukaryote boundary revealed by circularized Asgard archaea genomes.</title>
        <authorList>
            <person name="Wu F."/>
            <person name="Speth D.R."/>
            <person name="Philosof A."/>
            <person name="Cremiere A."/>
            <person name="Narayanan A."/>
            <person name="Barco R.A."/>
            <person name="Connon S.A."/>
            <person name="Amend J.P."/>
            <person name="Antoshechkin I.A."/>
            <person name="Orphan V.J."/>
        </authorList>
    </citation>
    <scope>NUCLEOTIDE SEQUENCE</scope>
    <source>
        <strain evidence="4">PM71</strain>
    </source>
</reference>
<dbReference type="AlphaFoldDB" id="A0A9Y1BMM4"/>
<organism evidence="4">
    <name type="scientific">Candidatus Heimdallarchaeum aukensis</name>
    <dbReference type="NCBI Taxonomy" id="2876573"/>
    <lineage>
        <taxon>Archaea</taxon>
        <taxon>Promethearchaeati</taxon>
        <taxon>Candidatus Heimdallarchaeota</taxon>
        <taxon>Candidatus Heimdallarchaeia (ex Rinke et al. 2021) (nom. nud.)</taxon>
        <taxon>Candidatus Heimdallarchaeales</taxon>
        <taxon>Candidatus Heimdallarchaeaceae</taxon>
        <taxon>Candidatus Heimdallarchaeum</taxon>
    </lineage>
</organism>
<dbReference type="PANTHER" id="PTHR43000">
    <property type="entry name" value="DTDP-D-GLUCOSE 4,6-DEHYDRATASE-RELATED"/>
    <property type="match status" value="1"/>
</dbReference>
<evidence type="ECO:0000313" key="4">
    <source>
        <dbReference type="EMBL" id="UJG41582.1"/>
    </source>
</evidence>
<accession>A0A9Y1BMM4</accession>
<dbReference type="PRINTS" id="PR01713">
    <property type="entry name" value="NUCEPIMERASE"/>
</dbReference>
<dbReference type="InterPro" id="IPR036291">
    <property type="entry name" value="NAD(P)-bd_dom_sf"/>
</dbReference>
<evidence type="ECO:0000256" key="2">
    <source>
        <dbReference type="ARBA" id="ARBA00023239"/>
    </source>
</evidence>
<dbReference type="CDD" id="cd05260">
    <property type="entry name" value="GDP_MD_SDR_e"/>
    <property type="match status" value="1"/>
</dbReference>
<dbReference type="EMBL" id="CP084166">
    <property type="protein sequence ID" value="UJG41582.1"/>
    <property type="molecule type" value="Genomic_DNA"/>
</dbReference>
<name>A0A9Y1BMM4_9ARCH</name>
<comment type="cofactor">
    <cofactor evidence="1">
        <name>NADP(+)</name>
        <dbReference type="ChEBI" id="CHEBI:58349"/>
    </cofactor>
</comment>
<proteinExistence type="predicted"/>
<dbReference type="InterPro" id="IPR016040">
    <property type="entry name" value="NAD(P)-bd_dom"/>
</dbReference>
<dbReference type="FunFam" id="3.40.50.720:FF:000924">
    <property type="entry name" value="GDP-mannose 4,6 dehydratase"/>
    <property type="match status" value="1"/>
</dbReference>
<keyword evidence="2" id="KW-0456">Lyase</keyword>
<dbReference type="GO" id="GO:0008446">
    <property type="term" value="F:GDP-mannose 4,6-dehydratase activity"/>
    <property type="evidence" value="ECO:0007669"/>
    <property type="project" value="UniProtKB-ARBA"/>
</dbReference>
<dbReference type="Gene3D" id="3.40.50.720">
    <property type="entry name" value="NAD(P)-binding Rossmann-like Domain"/>
    <property type="match status" value="1"/>
</dbReference>
<evidence type="ECO:0000259" key="3">
    <source>
        <dbReference type="Pfam" id="PF16363"/>
    </source>
</evidence>
<protein>
    <submittedName>
        <fullName evidence="4">GDP-mannose 4,6-dehydratase</fullName>
    </submittedName>
</protein>
<feature type="domain" description="NAD(P)-binding" evidence="3">
    <location>
        <begin position="51"/>
        <end position="358"/>
    </location>
</feature>
<dbReference type="Gene3D" id="3.90.25.10">
    <property type="entry name" value="UDP-galactose 4-epimerase, domain 1"/>
    <property type="match status" value="1"/>
</dbReference>
<dbReference type="Proteomes" id="UP001201020">
    <property type="component" value="Chromosome"/>
</dbReference>
<dbReference type="Pfam" id="PF16363">
    <property type="entry name" value="GDP_Man_Dehyd"/>
    <property type="match status" value="1"/>
</dbReference>
<sequence length="367" mass="41500">MLSEKEIFREINAKHKKILIDPENLDSYLSNFDKEKKDLFDPKKLEGSRVLITGITGFVGSHLAEKLVGLDSDIDVYGVVRRQSVPNFPNIKHIVNDINLIEANLIDYSSLEHTINNVEPDYIFHLAAQSFVPTSFIAPIESVTINIQGTVNLLEILRKSEINFSGIQVACSSEQYGLVYPDEVPINENNPFRPQSPYAVSKIATEKYSLTYHRAYGLPIVITRGFNHTGPRRGIKFVTSVIASQIANIINGKGNKIIIGNPKPIRDFTFIEDMIQGYILSIIKGKRGEVYNLGHGFGISIENLIKLTASIYDVSYEIEIDKSRYRPAEVNILVCDYSKAKKELGYYPQYSLVETIRKIVEFYLEKT</sequence>
<gene>
    <name evidence="4" type="ORF">K9W45_03735</name>
</gene>
<dbReference type="SUPFAM" id="SSF51735">
    <property type="entry name" value="NAD(P)-binding Rossmann-fold domains"/>
    <property type="match status" value="1"/>
</dbReference>